<dbReference type="Pfam" id="PF07729">
    <property type="entry name" value="FCD"/>
    <property type="match status" value="1"/>
</dbReference>
<evidence type="ECO:0000259" key="4">
    <source>
        <dbReference type="PROSITE" id="PS50949"/>
    </source>
</evidence>
<dbReference type="EMBL" id="CP132353">
    <property type="protein sequence ID" value="WLS77896.1"/>
    <property type="molecule type" value="Genomic_DNA"/>
</dbReference>
<dbReference type="Gene3D" id="1.20.120.530">
    <property type="entry name" value="GntR ligand-binding domain-like"/>
    <property type="match status" value="1"/>
</dbReference>
<organism evidence="5 6">
    <name type="scientific">Erwinia pyri</name>
    <dbReference type="NCBI Taxonomy" id="3062598"/>
    <lineage>
        <taxon>Bacteria</taxon>
        <taxon>Pseudomonadati</taxon>
        <taxon>Pseudomonadota</taxon>
        <taxon>Gammaproteobacteria</taxon>
        <taxon>Enterobacterales</taxon>
        <taxon>Erwiniaceae</taxon>
        <taxon>Erwinia</taxon>
    </lineage>
</organism>
<keyword evidence="2" id="KW-0238">DNA-binding</keyword>
<reference evidence="5 6" key="1">
    <citation type="submission" date="2023-07" db="EMBL/GenBank/DDBJ databases">
        <title>Pathogenic bacteria of pear tree diseases.</title>
        <authorList>
            <person name="Zhang Z."/>
            <person name="He L."/>
            <person name="Huang R."/>
        </authorList>
    </citation>
    <scope>NUCLEOTIDE SEQUENCE [LARGE SCALE GENOMIC DNA]</scope>
    <source>
        <strain evidence="5 6">DE2</strain>
    </source>
</reference>
<evidence type="ECO:0000256" key="1">
    <source>
        <dbReference type="ARBA" id="ARBA00023015"/>
    </source>
</evidence>
<dbReference type="GO" id="GO:0003677">
    <property type="term" value="F:DNA binding"/>
    <property type="evidence" value="ECO:0007669"/>
    <property type="project" value="UniProtKB-KW"/>
</dbReference>
<proteinExistence type="predicted"/>
<dbReference type="RefSeq" id="WP_306207215.1">
    <property type="nucleotide sequence ID" value="NZ_CP132353.1"/>
</dbReference>
<name>A0AA50DKL3_9GAMM</name>
<accession>A0AA50DKL3</accession>
<protein>
    <submittedName>
        <fullName evidence="5">Transcriptional regulator LldR</fullName>
    </submittedName>
</protein>
<dbReference type="InterPro" id="IPR008920">
    <property type="entry name" value="TF_FadR/GntR_C"/>
</dbReference>
<evidence type="ECO:0000313" key="6">
    <source>
        <dbReference type="Proteomes" id="UP001228139"/>
    </source>
</evidence>
<dbReference type="AlphaFoldDB" id="A0AA50DKL3"/>
<evidence type="ECO:0000256" key="3">
    <source>
        <dbReference type="ARBA" id="ARBA00023163"/>
    </source>
</evidence>
<dbReference type="PANTHER" id="PTHR43537:SF18">
    <property type="entry name" value="L-LACTATE DEHYDROGENASE OPERON REGULATORY PROTEIN-RELATED"/>
    <property type="match status" value="1"/>
</dbReference>
<dbReference type="Gene3D" id="1.10.10.10">
    <property type="entry name" value="Winged helix-like DNA-binding domain superfamily/Winged helix DNA-binding domain"/>
    <property type="match status" value="1"/>
</dbReference>
<dbReference type="KEGG" id="epi:Q3V30_15675"/>
<dbReference type="InterPro" id="IPR000524">
    <property type="entry name" value="Tscrpt_reg_HTH_GntR"/>
</dbReference>
<dbReference type="GO" id="GO:0003700">
    <property type="term" value="F:DNA-binding transcription factor activity"/>
    <property type="evidence" value="ECO:0007669"/>
    <property type="project" value="InterPro"/>
</dbReference>
<dbReference type="InterPro" id="IPR036390">
    <property type="entry name" value="WH_DNA-bd_sf"/>
</dbReference>
<dbReference type="PROSITE" id="PS50949">
    <property type="entry name" value="HTH_GNTR"/>
    <property type="match status" value="1"/>
</dbReference>
<dbReference type="SMART" id="SM00895">
    <property type="entry name" value="FCD"/>
    <property type="match status" value="1"/>
</dbReference>
<dbReference type="InterPro" id="IPR036388">
    <property type="entry name" value="WH-like_DNA-bd_sf"/>
</dbReference>
<dbReference type="NCBIfam" id="NF007741">
    <property type="entry name" value="PRK10421.1"/>
    <property type="match status" value="1"/>
</dbReference>
<dbReference type="SUPFAM" id="SSF48008">
    <property type="entry name" value="GntR ligand-binding domain-like"/>
    <property type="match status" value="1"/>
</dbReference>
<keyword evidence="6" id="KW-1185">Reference proteome</keyword>
<keyword evidence="3" id="KW-0804">Transcription</keyword>
<dbReference type="Proteomes" id="UP001228139">
    <property type="component" value="Chromosome"/>
</dbReference>
<dbReference type="SUPFAM" id="SSF46785">
    <property type="entry name" value="Winged helix' DNA-binding domain"/>
    <property type="match status" value="1"/>
</dbReference>
<dbReference type="CDD" id="cd07377">
    <property type="entry name" value="WHTH_GntR"/>
    <property type="match status" value="1"/>
</dbReference>
<keyword evidence="1" id="KW-0805">Transcription regulation</keyword>
<dbReference type="Pfam" id="PF00392">
    <property type="entry name" value="GntR"/>
    <property type="match status" value="1"/>
</dbReference>
<dbReference type="PANTHER" id="PTHR43537">
    <property type="entry name" value="TRANSCRIPTIONAL REGULATOR, GNTR FAMILY"/>
    <property type="match status" value="1"/>
</dbReference>
<evidence type="ECO:0000313" key="5">
    <source>
        <dbReference type="EMBL" id="WLS77896.1"/>
    </source>
</evidence>
<dbReference type="PRINTS" id="PR00035">
    <property type="entry name" value="HTHGNTR"/>
</dbReference>
<gene>
    <name evidence="5" type="primary">lldR</name>
    <name evidence="5" type="ORF">Q3V30_15675</name>
</gene>
<dbReference type="SMART" id="SM00345">
    <property type="entry name" value="HTH_GNTR"/>
    <property type="match status" value="1"/>
</dbReference>
<dbReference type="InterPro" id="IPR011711">
    <property type="entry name" value="GntR_C"/>
</dbReference>
<feature type="domain" description="HTH gntR-type" evidence="4">
    <location>
        <begin position="1"/>
        <end position="68"/>
    </location>
</feature>
<sequence length="251" mass="28151">MSNPLLVERLQAWIYESQLQPGARLPAERQLAQQFGVSRSSLREAMQQLISQGVLFSRRGGGTWLQREQADWTEARLVAPLSALLADDPGYRYDVLEARMAIESSTAWHAASRATAEDKARLKLCFEAMQIISDRDDPDLAAHADVRFHLAIAEASHNLVLLQAMRGLFDLLQSSVMQSRQKMYAEPDILEQLSAQHLTIYRTIAAGEADAAREATLLHLEFVARTLHGLTEQEARHARSLRIPETTPPMK</sequence>
<evidence type="ECO:0000256" key="2">
    <source>
        <dbReference type="ARBA" id="ARBA00023125"/>
    </source>
</evidence>